<dbReference type="RefSeq" id="WP_024951233.1">
    <property type="nucleotide sequence ID" value="NZ_CAWOWR010000002.1"/>
</dbReference>
<keyword evidence="2" id="KW-1185">Reference proteome</keyword>
<comment type="caution">
    <text evidence="1">The sequence shown here is derived from an EMBL/GenBank/DDBJ whole genome shotgun (WGS) entry which is preliminary data.</text>
</comment>
<evidence type="ECO:0000313" key="2">
    <source>
        <dbReference type="Proteomes" id="UP000319941"/>
    </source>
</evidence>
<proteinExistence type="predicted"/>
<organism evidence="1 2">
    <name type="scientific">Cobetia crustatorum</name>
    <dbReference type="NCBI Taxonomy" id="553385"/>
    <lineage>
        <taxon>Bacteria</taxon>
        <taxon>Pseudomonadati</taxon>
        <taxon>Pseudomonadota</taxon>
        <taxon>Gammaproteobacteria</taxon>
        <taxon>Oceanospirillales</taxon>
        <taxon>Halomonadaceae</taxon>
        <taxon>Cobetia</taxon>
    </lineage>
</organism>
<dbReference type="STRING" id="553385.GCA_000591415_00946"/>
<accession>A0A558HGS2</accession>
<dbReference type="Proteomes" id="UP000319941">
    <property type="component" value="Unassembled WGS sequence"/>
</dbReference>
<evidence type="ECO:0000313" key="1">
    <source>
        <dbReference type="EMBL" id="TVU68330.1"/>
    </source>
</evidence>
<sequence length="85" mass="9408">MTSVSATADSHLYGSERDAGFLTYTAANALRMLEFLSHDDHSFNYADIGDLDIARLRRFASGQTAPDIAVRDSCVMNHQLSDRAR</sequence>
<name>A0A558HGS2_9GAMM</name>
<reference evidence="1 2" key="1">
    <citation type="submission" date="2019-07" db="EMBL/GenBank/DDBJ databases">
        <title>Diversity of Bacteria from Kongsfjorden, Arctic.</title>
        <authorList>
            <person name="Yu Y."/>
        </authorList>
    </citation>
    <scope>NUCLEOTIDE SEQUENCE [LARGE SCALE GENOMIC DNA]</scope>
    <source>
        <strain evidence="1 2">SM1923</strain>
    </source>
</reference>
<protein>
    <submittedName>
        <fullName evidence="1">Uncharacterized protein</fullName>
    </submittedName>
</protein>
<dbReference type="AlphaFoldDB" id="A0A558HGS2"/>
<dbReference type="EMBL" id="VNFH01000010">
    <property type="protein sequence ID" value="TVU68330.1"/>
    <property type="molecule type" value="Genomic_DNA"/>
</dbReference>
<gene>
    <name evidence="1" type="ORF">FQP86_14115</name>
</gene>